<dbReference type="Proteomes" id="UP001449657">
    <property type="component" value="Chromosome"/>
</dbReference>
<dbReference type="SUPFAM" id="SSF47384">
    <property type="entry name" value="Homodimeric domain of signal transducing histidine kinase"/>
    <property type="match status" value="1"/>
</dbReference>
<dbReference type="InterPro" id="IPR000700">
    <property type="entry name" value="PAS-assoc_C"/>
</dbReference>
<evidence type="ECO:0000256" key="13">
    <source>
        <dbReference type="SAM" id="Phobius"/>
    </source>
</evidence>
<keyword evidence="8" id="KW-0067">ATP-binding</keyword>
<dbReference type="Pfam" id="PF02518">
    <property type="entry name" value="HATPase_c"/>
    <property type="match status" value="1"/>
</dbReference>
<dbReference type="InterPro" id="IPR004358">
    <property type="entry name" value="Sig_transdc_His_kin-like_C"/>
</dbReference>
<evidence type="ECO:0000256" key="7">
    <source>
        <dbReference type="ARBA" id="ARBA00022741"/>
    </source>
</evidence>
<dbReference type="SMART" id="SM00086">
    <property type="entry name" value="PAC"/>
    <property type="match status" value="2"/>
</dbReference>
<dbReference type="PANTHER" id="PTHR45339:SF1">
    <property type="entry name" value="HYBRID SIGNAL TRANSDUCTION HISTIDINE KINASE J"/>
    <property type="match status" value="1"/>
</dbReference>
<dbReference type="InterPro" id="IPR036890">
    <property type="entry name" value="HATPase_C_sf"/>
</dbReference>
<evidence type="ECO:0000256" key="11">
    <source>
        <dbReference type="ARBA" id="ARBA00023136"/>
    </source>
</evidence>
<keyword evidence="11 13" id="KW-0472">Membrane</keyword>
<feature type="domain" description="Histidine kinase" evidence="14">
    <location>
        <begin position="492"/>
        <end position="713"/>
    </location>
</feature>
<dbReference type="SUPFAM" id="SSF52172">
    <property type="entry name" value="CheY-like"/>
    <property type="match status" value="1"/>
</dbReference>
<dbReference type="NCBIfam" id="TIGR00229">
    <property type="entry name" value="sensory_box"/>
    <property type="match status" value="2"/>
</dbReference>
<keyword evidence="4" id="KW-1003">Cell membrane</keyword>
<dbReference type="InterPro" id="IPR001610">
    <property type="entry name" value="PAC"/>
</dbReference>
<evidence type="ECO:0000259" key="17">
    <source>
        <dbReference type="PROSITE" id="PS50113"/>
    </source>
</evidence>
<dbReference type="InterPro" id="IPR001789">
    <property type="entry name" value="Sig_transdc_resp-reg_receiver"/>
</dbReference>
<dbReference type="SUPFAM" id="SSF47226">
    <property type="entry name" value="Histidine-containing phosphotransfer domain, HPT domain"/>
    <property type="match status" value="1"/>
</dbReference>
<evidence type="ECO:0000256" key="10">
    <source>
        <dbReference type="ARBA" id="ARBA00023012"/>
    </source>
</evidence>
<evidence type="ECO:0000256" key="6">
    <source>
        <dbReference type="ARBA" id="ARBA00022692"/>
    </source>
</evidence>
<dbReference type="Pfam" id="PF00989">
    <property type="entry name" value="PAS"/>
    <property type="match status" value="1"/>
</dbReference>
<comment type="catalytic activity">
    <reaction evidence="1">
        <text>ATP + protein L-histidine = ADP + protein N-phospho-L-histidine.</text>
        <dbReference type="EC" id="2.7.13.3"/>
    </reaction>
</comment>
<feature type="domain" description="Response regulatory" evidence="15">
    <location>
        <begin position="736"/>
        <end position="850"/>
    </location>
</feature>
<dbReference type="InterPro" id="IPR007891">
    <property type="entry name" value="CHASE3"/>
</dbReference>
<evidence type="ECO:0000259" key="16">
    <source>
        <dbReference type="PROSITE" id="PS50112"/>
    </source>
</evidence>
<dbReference type="InterPro" id="IPR003661">
    <property type="entry name" value="HisK_dim/P_dom"/>
</dbReference>
<dbReference type="SMART" id="SM00387">
    <property type="entry name" value="HATPase_c"/>
    <property type="match status" value="1"/>
</dbReference>
<organism evidence="18 19">
    <name type="scientific">Chitinophaga caseinilytica</name>
    <dbReference type="NCBI Taxonomy" id="2267521"/>
    <lineage>
        <taxon>Bacteria</taxon>
        <taxon>Pseudomonadati</taxon>
        <taxon>Bacteroidota</taxon>
        <taxon>Chitinophagia</taxon>
        <taxon>Chitinophagales</taxon>
        <taxon>Chitinophagaceae</taxon>
        <taxon>Chitinophaga</taxon>
    </lineage>
</organism>
<dbReference type="CDD" id="cd00082">
    <property type="entry name" value="HisKA"/>
    <property type="match status" value="1"/>
</dbReference>
<feature type="domain" description="PAS" evidence="16">
    <location>
        <begin position="217"/>
        <end position="288"/>
    </location>
</feature>
<feature type="modified residue" description="4-aspartylphosphate" evidence="12">
    <location>
        <position position="785"/>
    </location>
</feature>
<dbReference type="InterPro" id="IPR005467">
    <property type="entry name" value="His_kinase_dom"/>
</dbReference>
<comment type="subcellular location">
    <subcellularLocation>
        <location evidence="2">Cell membrane</location>
        <topology evidence="2">Multi-pass membrane protein</topology>
    </subcellularLocation>
</comment>
<dbReference type="CDD" id="cd00130">
    <property type="entry name" value="PAS"/>
    <property type="match status" value="2"/>
</dbReference>
<dbReference type="PROSITE" id="PS50112">
    <property type="entry name" value="PAS"/>
    <property type="match status" value="2"/>
</dbReference>
<dbReference type="Gene3D" id="3.30.565.10">
    <property type="entry name" value="Histidine kinase-like ATPase, C-terminal domain"/>
    <property type="match status" value="1"/>
</dbReference>
<evidence type="ECO:0000259" key="15">
    <source>
        <dbReference type="PROSITE" id="PS50110"/>
    </source>
</evidence>
<dbReference type="PANTHER" id="PTHR45339">
    <property type="entry name" value="HYBRID SIGNAL TRANSDUCTION HISTIDINE KINASE J"/>
    <property type="match status" value="1"/>
</dbReference>
<keyword evidence="6 13" id="KW-0812">Transmembrane</keyword>
<dbReference type="Pfam" id="PF00072">
    <property type="entry name" value="Response_reg"/>
    <property type="match status" value="1"/>
</dbReference>
<proteinExistence type="predicted"/>
<feature type="domain" description="PAC" evidence="17">
    <location>
        <begin position="421"/>
        <end position="474"/>
    </location>
</feature>
<keyword evidence="19" id="KW-1185">Reference proteome</keyword>
<dbReference type="CDD" id="cd16922">
    <property type="entry name" value="HATPase_EvgS-ArcB-TorS-like"/>
    <property type="match status" value="1"/>
</dbReference>
<evidence type="ECO:0000256" key="4">
    <source>
        <dbReference type="ARBA" id="ARBA00022475"/>
    </source>
</evidence>
<dbReference type="SUPFAM" id="SSF55785">
    <property type="entry name" value="PYP-like sensor domain (PAS domain)"/>
    <property type="match status" value="2"/>
</dbReference>
<feature type="transmembrane region" description="Helical" evidence="13">
    <location>
        <begin position="179"/>
        <end position="201"/>
    </location>
</feature>
<dbReference type="SMART" id="SM00091">
    <property type="entry name" value="PAS"/>
    <property type="match status" value="2"/>
</dbReference>
<evidence type="ECO:0000313" key="19">
    <source>
        <dbReference type="Proteomes" id="UP001449657"/>
    </source>
</evidence>
<feature type="transmembrane region" description="Helical" evidence="13">
    <location>
        <begin position="7"/>
        <end position="27"/>
    </location>
</feature>
<dbReference type="CDD" id="cd17546">
    <property type="entry name" value="REC_hyHK_CKI1_RcsC-like"/>
    <property type="match status" value="1"/>
</dbReference>
<dbReference type="PROSITE" id="PS50113">
    <property type="entry name" value="PAC"/>
    <property type="match status" value="2"/>
</dbReference>
<sequence length="989" mass="110873">MKRISNPVIFVFAAAIVSVAWFTWSAWMSDAASMRMNARVRLTTEKIRLLEQVAYQARALEAAVRGYVITGDTGFLGREDLSEARLRAPIQSLAVLAGDNALEAAQVDTLHNLVYDRIVFSQYLVRTAHESSVMAGAMVQTRHPVGPDPLTQLTGRMLVDQYEQFNDLTGPAWYDRLPFVLALSGGIGAVIVLGAGLMGVIRNVRKAGLAENKLRENEERYRLLIEDAGVTLFTSNRGGFFTYVNSKAKELTGYEPHELVGKQYIDLLDASEHKRLRKFYEQQAFDGNRESTVRFQIRRKNGERRWVEQHVVLLRKNGLFSGYQCIVKDITAEKTKEVELIRAQKEMETLHERFESVLFNTPNIIFIKDTLGRYVLVNKRFESTFGLTPEQVIGRTDRDFPEKLNAETSAETDRRVLLEEKMMEVEDTLDIEGETRYFHIAKFPIRDPQGRVYGLCGVATDITQRIAREHELMASRKKAETAHSRMEHFMANMSHELRTPLNGIIGFTNLLENHTLNNEQQDYLQDIKGSAGNLLVLVNSLLDFSSIRAGKMHLEKAAFDPAGLIRQTLDRYGDRATEKGLRLECEMEDDLRAPLLGDPTRLQQILHNLIDNAIKFTHQGGVTLAVSSAPLENRKVSLRFSVSDTGIGIPEEMRGKVGQVFTQLDVGDVRKYGGIGLGLALTRELIALHNGTLDVQGNPGGGTRIEFSIPYQLDVPETIADTPLPDAVLLPLSGKLILLAEDSLLNQKLAIKTLNGAGATVDLAENGAEAVRMYVEKPYDCILMDIQMPEMDGLEATRIIREAGSAIPIIAFTACALKGDRERCLLAGMNEYVSKPFVPKELFQRVLEAIGERFPDTAPFVTDAWEEAPDEIKIDLRHLKSVAENDREYLLEVLKSFMQNTGPMFHRLLAATSGGDWVHAARLAKVLYASLMIVRIHPLSYNIVQIRQKLEANAEPLTILSDIHLAIKHYKQSLVLLEEEIRKLRPSGA</sequence>
<dbReference type="InterPro" id="IPR000014">
    <property type="entry name" value="PAS"/>
</dbReference>
<dbReference type="InterPro" id="IPR036641">
    <property type="entry name" value="HPT_dom_sf"/>
</dbReference>
<dbReference type="SMART" id="SM00448">
    <property type="entry name" value="REC"/>
    <property type="match status" value="1"/>
</dbReference>
<dbReference type="Gene3D" id="3.30.450.20">
    <property type="entry name" value="PAS domain"/>
    <property type="match status" value="2"/>
</dbReference>
<dbReference type="SUPFAM" id="SSF55874">
    <property type="entry name" value="ATPase domain of HSP90 chaperone/DNA topoisomerase II/histidine kinase"/>
    <property type="match status" value="1"/>
</dbReference>
<evidence type="ECO:0000259" key="14">
    <source>
        <dbReference type="PROSITE" id="PS50109"/>
    </source>
</evidence>
<keyword evidence="7" id="KW-0547">Nucleotide-binding</keyword>
<feature type="domain" description="PAC" evidence="17">
    <location>
        <begin position="291"/>
        <end position="342"/>
    </location>
</feature>
<dbReference type="EMBL" id="CP150096">
    <property type="protein sequence ID" value="WZN47639.1"/>
    <property type="molecule type" value="Genomic_DNA"/>
</dbReference>
<feature type="domain" description="PAS" evidence="16">
    <location>
        <begin position="350"/>
        <end position="396"/>
    </location>
</feature>
<protein>
    <recommendedName>
        <fullName evidence="3">histidine kinase</fullName>
        <ecNumber evidence="3">2.7.13.3</ecNumber>
    </recommendedName>
</protein>
<keyword evidence="10" id="KW-0902">Two-component regulatory system</keyword>
<gene>
    <name evidence="18" type="ORF">WJU22_05545</name>
</gene>
<evidence type="ECO:0000256" key="8">
    <source>
        <dbReference type="ARBA" id="ARBA00022840"/>
    </source>
</evidence>
<dbReference type="Gene3D" id="1.10.287.130">
    <property type="match status" value="1"/>
</dbReference>
<dbReference type="InterPro" id="IPR013656">
    <property type="entry name" value="PAS_4"/>
</dbReference>
<dbReference type="Pfam" id="PF05227">
    <property type="entry name" value="CHASE3"/>
    <property type="match status" value="1"/>
</dbReference>
<name>A0ABZ2Z773_9BACT</name>
<evidence type="ECO:0000256" key="9">
    <source>
        <dbReference type="ARBA" id="ARBA00022989"/>
    </source>
</evidence>
<evidence type="ECO:0000256" key="2">
    <source>
        <dbReference type="ARBA" id="ARBA00004651"/>
    </source>
</evidence>
<dbReference type="PROSITE" id="PS50109">
    <property type="entry name" value="HIS_KIN"/>
    <property type="match status" value="1"/>
</dbReference>
<evidence type="ECO:0000256" key="12">
    <source>
        <dbReference type="PROSITE-ProRule" id="PRU00169"/>
    </source>
</evidence>
<dbReference type="PROSITE" id="PS50110">
    <property type="entry name" value="RESPONSE_REGULATORY"/>
    <property type="match status" value="1"/>
</dbReference>
<dbReference type="InterPro" id="IPR013767">
    <property type="entry name" value="PAS_fold"/>
</dbReference>
<dbReference type="Pfam" id="PF00512">
    <property type="entry name" value="HisKA"/>
    <property type="match status" value="1"/>
</dbReference>
<accession>A0ABZ2Z773</accession>
<keyword evidence="9 13" id="KW-1133">Transmembrane helix</keyword>
<dbReference type="Pfam" id="PF08448">
    <property type="entry name" value="PAS_4"/>
    <property type="match status" value="1"/>
</dbReference>
<dbReference type="RefSeq" id="WP_341842266.1">
    <property type="nucleotide sequence ID" value="NZ_CP149792.1"/>
</dbReference>
<dbReference type="Gene3D" id="3.40.50.2300">
    <property type="match status" value="1"/>
</dbReference>
<evidence type="ECO:0000256" key="1">
    <source>
        <dbReference type="ARBA" id="ARBA00000085"/>
    </source>
</evidence>
<dbReference type="InterPro" id="IPR011006">
    <property type="entry name" value="CheY-like_superfamily"/>
</dbReference>
<dbReference type="EC" id="2.7.13.3" evidence="3"/>
<evidence type="ECO:0000256" key="3">
    <source>
        <dbReference type="ARBA" id="ARBA00012438"/>
    </source>
</evidence>
<dbReference type="InterPro" id="IPR036097">
    <property type="entry name" value="HisK_dim/P_sf"/>
</dbReference>
<evidence type="ECO:0000313" key="18">
    <source>
        <dbReference type="EMBL" id="WZN47639.1"/>
    </source>
</evidence>
<keyword evidence="5 12" id="KW-0597">Phosphoprotein</keyword>
<dbReference type="InterPro" id="IPR003594">
    <property type="entry name" value="HATPase_dom"/>
</dbReference>
<dbReference type="SMART" id="SM00388">
    <property type="entry name" value="HisKA"/>
    <property type="match status" value="1"/>
</dbReference>
<dbReference type="InterPro" id="IPR035965">
    <property type="entry name" value="PAS-like_dom_sf"/>
</dbReference>
<dbReference type="PRINTS" id="PR00344">
    <property type="entry name" value="BCTRLSENSOR"/>
</dbReference>
<reference evidence="18 19" key="1">
    <citation type="submission" date="2024-03" db="EMBL/GenBank/DDBJ databases">
        <title>Chitinophaga caseinilytica sp. nov., a casein hydrolysing bacterium isolated from forest soil.</title>
        <authorList>
            <person name="Lee D.S."/>
            <person name="Han D.M."/>
            <person name="Baek J.H."/>
            <person name="Choi D.G."/>
            <person name="Jeon J.H."/>
            <person name="Jeon C.O."/>
        </authorList>
    </citation>
    <scope>NUCLEOTIDE SEQUENCE [LARGE SCALE GENOMIC DNA]</scope>
    <source>
        <strain evidence="18 19">KACC 19118</strain>
    </source>
</reference>
<evidence type="ECO:0000256" key="5">
    <source>
        <dbReference type="ARBA" id="ARBA00022553"/>
    </source>
</evidence>